<evidence type="ECO:0000256" key="7">
    <source>
        <dbReference type="PIRSR" id="PIRSR602403-1"/>
    </source>
</evidence>
<keyword evidence="5 7" id="KW-0408">Iron</keyword>
<dbReference type="InterPro" id="IPR002403">
    <property type="entry name" value="Cyt_P450_E_grp-IV"/>
</dbReference>
<feature type="binding site" description="axial binding residue" evidence="7">
    <location>
        <position position="397"/>
    </location>
    <ligand>
        <name>heme</name>
        <dbReference type="ChEBI" id="CHEBI:30413"/>
    </ligand>
    <ligandPart>
        <name>Fe</name>
        <dbReference type="ChEBI" id="CHEBI:18248"/>
    </ligandPart>
</feature>
<accession>A0A177EPD9</accession>
<dbReference type="GO" id="GO:0005506">
    <property type="term" value="F:iron ion binding"/>
    <property type="evidence" value="ECO:0007669"/>
    <property type="project" value="InterPro"/>
</dbReference>
<dbReference type="EMBL" id="LVKK01000229">
    <property type="protein sequence ID" value="OAG33798.1"/>
    <property type="molecule type" value="Genomic_DNA"/>
</dbReference>
<keyword evidence="9" id="KW-1185">Reference proteome</keyword>
<dbReference type="AlphaFoldDB" id="A0A177EPD9"/>
<evidence type="ECO:0008006" key="10">
    <source>
        <dbReference type="Google" id="ProtNLM"/>
    </source>
</evidence>
<evidence type="ECO:0000256" key="6">
    <source>
        <dbReference type="ARBA" id="ARBA00023033"/>
    </source>
</evidence>
<evidence type="ECO:0000313" key="8">
    <source>
        <dbReference type="EMBL" id="OAG33798.1"/>
    </source>
</evidence>
<dbReference type="OrthoDB" id="1103324at2759"/>
<dbReference type="GO" id="GO:0016705">
    <property type="term" value="F:oxidoreductase activity, acting on paired donors, with incorporation or reduction of molecular oxygen"/>
    <property type="evidence" value="ECO:0007669"/>
    <property type="project" value="InterPro"/>
</dbReference>
<comment type="caution">
    <text evidence="8">The sequence shown here is derived from an EMBL/GenBank/DDBJ whole genome shotgun (WGS) entry which is preliminary data.</text>
</comment>
<sequence>MMTITSPSPAVAGLLCSLAVLAVYRILQIGKRDPRMGPGPPTIPILRNVHMIPRTGMFMQEVLLSLAGFMASANPMALSDKRVGFENGPKNTARCSRSSWGPANMVVLCDRKAVHDLLDKKSKIYSDRPEIYTGHLLSGGGLLSLSPATAEWREKWKVVAHNFSPKMLDEKHLKVQVAEVTVFMESLLEYPKSFKAAWTEARARVEKRRAQGIRRDCIIEHLLDEYERKGFPFTQRGFNLLMGEVMEGSADTTASQICTLILAFALHPEVQEKGRKEVDAVCGTERSPKWTDFQKMPYVNAIVKEGMHWQPTSPTALPHALKEDDWYENMFIPKGAIIQIASWAMHHDENLFKNEDDFNLDRYIGYIRLANDCAGIILVMTGSPRDHFGYGAGRRMCPGIGNPSC</sequence>
<keyword evidence="7" id="KW-0349">Heme</keyword>
<dbReference type="InterPro" id="IPR001128">
    <property type="entry name" value="Cyt_P450"/>
</dbReference>
<proteinExistence type="inferred from homology"/>
<evidence type="ECO:0000256" key="2">
    <source>
        <dbReference type="ARBA" id="ARBA00010617"/>
    </source>
</evidence>
<evidence type="ECO:0000256" key="1">
    <source>
        <dbReference type="ARBA" id="ARBA00001971"/>
    </source>
</evidence>
<comment type="similarity">
    <text evidence="2">Belongs to the cytochrome P450 family.</text>
</comment>
<comment type="cofactor">
    <cofactor evidence="1 7">
        <name>heme</name>
        <dbReference type="ChEBI" id="CHEBI:30413"/>
    </cofactor>
</comment>
<gene>
    <name evidence="8" type="ORF">AYO21_12109</name>
</gene>
<keyword evidence="3 7" id="KW-0479">Metal-binding</keyword>
<dbReference type="GeneID" id="34607168"/>
<dbReference type="PANTHER" id="PTHR46300:SF2">
    <property type="entry name" value="CYTOCHROME P450 MONOOXYGENASE ALNH-RELATED"/>
    <property type="match status" value="1"/>
</dbReference>
<keyword evidence="6" id="KW-0503">Monooxygenase</keyword>
<evidence type="ECO:0000256" key="5">
    <source>
        <dbReference type="ARBA" id="ARBA00023004"/>
    </source>
</evidence>
<protein>
    <recommendedName>
        <fullName evidence="10">Cytochrome P450</fullName>
    </recommendedName>
</protein>
<organism evidence="8 9">
    <name type="scientific">Fonsecaea monophora</name>
    <dbReference type="NCBI Taxonomy" id="254056"/>
    <lineage>
        <taxon>Eukaryota</taxon>
        <taxon>Fungi</taxon>
        <taxon>Dikarya</taxon>
        <taxon>Ascomycota</taxon>
        <taxon>Pezizomycotina</taxon>
        <taxon>Eurotiomycetes</taxon>
        <taxon>Chaetothyriomycetidae</taxon>
        <taxon>Chaetothyriales</taxon>
        <taxon>Herpotrichiellaceae</taxon>
        <taxon>Fonsecaea</taxon>
    </lineage>
</organism>
<dbReference type="InterPro" id="IPR036396">
    <property type="entry name" value="Cyt_P450_sf"/>
</dbReference>
<evidence type="ECO:0000256" key="4">
    <source>
        <dbReference type="ARBA" id="ARBA00023002"/>
    </source>
</evidence>
<dbReference type="SUPFAM" id="SSF48264">
    <property type="entry name" value="Cytochrome P450"/>
    <property type="match status" value="1"/>
</dbReference>
<dbReference type="GO" id="GO:0004497">
    <property type="term" value="F:monooxygenase activity"/>
    <property type="evidence" value="ECO:0007669"/>
    <property type="project" value="UniProtKB-KW"/>
</dbReference>
<dbReference type="GO" id="GO:0020037">
    <property type="term" value="F:heme binding"/>
    <property type="evidence" value="ECO:0007669"/>
    <property type="project" value="InterPro"/>
</dbReference>
<reference evidence="8 9" key="1">
    <citation type="submission" date="2016-03" db="EMBL/GenBank/DDBJ databases">
        <title>Draft genome sequence of the Fonsecaea monophora CBS 269.37.</title>
        <authorList>
            <person name="Bombassaro A."/>
            <person name="Vinicius W.A."/>
            <person name="De Hoog S."/>
            <person name="Sun J."/>
            <person name="Souza E.M."/>
            <person name="Raittz R.T."/>
            <person name="Costa F."/>
            <person name="Leao A.C."/>
            <person name="Tadra-Sfeir M.Z."/>
            <person name="Baura V."/>
            <person name="Balsanelli E."/>
            <person name="Pedrosa F.O."/>
            <person name="Moreno L.F."/>
            <person name="Steffens M.B."/>
            <person name="Xi L."/>
            <person name="Bocca A.L."/>
            <person name="Felipe M.S."/>
            <person name="Teixeira M."/>
            <person name="Telles Filho F.Q."/>
            <person name="Azevedo C.M."/>
            <person name="Gomes R."/>
            <person name="Vicente V.A."/>
        </authorList>
    </citation>
    <scope>NUCLEOTIDE SEQUENCE [LARGE SCALE GENOMIC DNA]</scope>
    <source>
        <strain evidence="8 9">CBS 269.37</strain>
    </source>
</reference>
<dbReference type="Pfam" id="PF00067">
    <property type="entry name" value="p450"/>
    <property type="match status" value="1"/>
</dbReference>
<keyword evidence="4" id="KW-0560">Oxidoreductase</keyword>
<evidence type="ECO:0000256" key="3">
    <source>
        <dbReference type="ARBA" id="ARBA00022723"/>
    </source>
</evidence>
<evidence type="ECO:0000313" key="9">
    <source>
        <dbReference type="Proteomes" id="UP000077002"/>
    </source>
</evidence>
<dbReference type="PANTHER" id="PTHR46300">
    <property type="entry name" value="P450, PUTATIVE (EUROFUNG)-RELATED-RELATED"/>
    <property type="match status" value="1"/>
</dbReference>
<dbReference type="RefSeq" id="XP_022505750.1">
    <property type="nucleotide sequence ID" value="XM_022661941.1"/>
</dbReference>
<name>A0A177EPD9_9EURO</name>
<dbReference type="Gene3D" id="1.10.630.10">
    <property type="entry name" value="Cytochrome P450"/>
    <property type="match status" value="2"/>
</dbReference>
<dbReference type="Proteomes" id="UP000077002">
    <property type="component" value="Unassembled WGS sequence"/>
</dbReference>
<dbReference type="InterPro" id="IPR050364">
    <property type="entry name" value="Cytochrome_P450_fung"/>
</dbReference>
<dbReference type="PRINTS" id="PR00465">
    <property type="entry name" value="EP450IV"/>
</dbReference>